<reference evidence="4 5" key="1">
    <citation type="submission" date="2016-09" db="EMBL/GenBank/DDBJ databases">
        <title>Extensive genetic diversity and differential bi-allelic expression allows diatom success in the polar Southern Ocean.</title>
        <authorList>
            <consortium name="DOE Joint Genome Institute"/>
            <person name="Mock T."/>
            <person name="Otillar R.P."/>
            <person name="Strauss J."/>
            <person name="Dupont C."/>
            <person name="Frickenhaus S."/>
            <person name="Maumus F."/>
            <person name="Mcmullan M."/>
            <person name="Sanges R."/>
            <person name="Schmutz J."/>
            <person name="Toseland A."/>
            <person name="Valas R."/>
            <person name="Veluchamy A."/>
            <person name="Ward B.J."/>
            <person name="Allen A."/>
            <person name="Barry K."/>
            <person name="Falciatore A."/>
            <person name="Ferrante M."/>
            <person name="Fortunato A.E."/>
            <person name="Gloeckner G."/>
            <person name="Gruber A."/>
            <person name="Hipkin R."/>
            <person name="Janech M."/>
            <person name="Kroth P."/>
            <person name="Leese F."/>
            <person name="Lindquist E."/>
            <person name="Lyon B.R."/>
            <person name="Martin J."/>
            <person name="Mayer C."/>
            <person name="Parker M."/>
            <person name="Quesneville H."/>
            <person name="Raymond J."/>
            <person name="Uhlig C."/>
            <person name="Valentin K.U."/>
            <person name="Worden A.Z."/>
            <person name="Armbrust E.V."/>
            <person name="Bowler C."/>
            <person name="Green B."/>
            <person name="Moulton V."/>
            <person name="Van Oosterhout C."/>
            <person name="Grigoriev I."/>
        </authorList>
    </citation>
    <scope>NUCLEOTIDE SEQUENCE [LARGE SCALE GENOMIC DNA]</scope>
    <source>
        <strain evidence="4 5">CCMP1102</strain>
    </source>
</reference>
<dbReference type="OrthoDB" id="539593at2759"/>
<evidence type="ECO:0000256" key="2">
    <source>
        <dbReference type="SAM" id="SignalP"/>
    </source>
</evidence>
<keyword evidence="2" id="KW-0732">Signal</keyword>
<dbReference type="Proteomes" id="UP000095751">
    <property type="component" value="Unassembled WGS sequence"/>
</dbReference>
<sequence>MTKLSLSSSRLLIIIVLVLCFIGGGIEAFAAANNNNKKKGGNNNNKNKLKKKKTTGGSNNSGSSSSSFGGFGTPPETYHDVINGFKTRVPSNNEEGDVPCPCNSGNGNGNDDDEHKKIPKTFNECCGPLIASTATSASTAAAASSQAESERTLGCVTPRQVLQSRYVAFYYRDVNHIIQTTNQVCRDYQENKIVWAKELDQNGMFDSFEFVDLTILKEEIIDKQQNDNEEAYLEFTVRLRGRTYEESSSRSIKRSTEQSSLSSIEGDETMVSEKSKFMKDDSTGIWTYAGGDVRSNVKGLDDITLNA</sequence>
<feature type="region of interest" description="Disordered" evidence="1">
    <location>
        <begin position="247"/>
        <end position="268"/>
    </location>
</feature>
<accession>A0A1E7EJH6</accession>
<evidence type="ECO:0000259" key="3">
    <source>
        <dbReference type="Pfam" id="PF17775"/>
    </source>
</evidence>
<feature type="signal peptide" evidence="2">
    <location>
        <begin position="1"/>
        <end position="28"/>
    </location>
</feature>
<dbReference type="InterPro" id="IPR048469">
    <property type="entry name" value="YchJ-like_M"/>
</dbReference>
<dbReference type="AlphaFoldDB" id="A0A1E7EJH6"/>
<feature type="compositionally biased region" description="Low complexity" evidence="1">
    <location>
        <begin position="55"/>
        <end position="68"/>
    </location>
</feature>
<evidence type="ECO:0000256" key="1">
    <source>
        <dbReference type="SAM" id="MobiDB-lite"/>
    </source>
</evidence>
<dbReference type="InParanoid" id="A0A1E7EJH6"/>
<dbReference type="KEGG" id="fcy:FRACYDRAFT_273245"/>
<dbReference type="InterPro" id="IPR032710">
    <property type="entry name" value="NTF2-like_dom_sf"/>
</dbReference>
<feature type="domain" description="YchJ-like middle NTF2-like" evidence="3">
    <location>
        <begin position="157"/>
        <end position="290"/>
    </location>
</feature>
<keyword evidence="5" id="KW-1185">Reference proteome</keyword>
<evidence type="ECO:0000313" key="5">
    <source>
        <dbReference type="Proteomes" id="UP000095751"/>
    </source>
</evidence>
<gene>
    <name evidence="4" type="ORF">FRACYDRAFT_273245</name>
</gene>
<dbReference type="EMBL" id="KV784432">
    <property type="protein sequence ID" value="OEU06044.1"/>
    <property type="molecule type" value="Genomic_DNA"/>
</dbReference>
<name>A0A1E7EJH6_9STRA</name>
<proteinExistence type="predicted"/>
<feature type="chain" id="PRO_5009191936" description="YchJ-like middle NTF2-like domain-containing protein" evidence="2">
    <location>
        <begin position="29"/>
        <end position="307"/>
    </location>
</feature>
<dbReference type="Pfam" id="PF17775">
    <property type="entry name" value="YchJ_M-like"/>
    <property type="match status" value="1"/>
</dbReference>
<organism evidence="4 5">
    <name type="scientific">Fragilariopsis cylindrus CCMP1102</name>
    <dbReference type="NCBI Taxonomy" id="635003"/>
    <lineage>
        <taxon>Eukaryota</taxon>
        <taxon>Sar</taxon>
        <taxon>Stramenopiles</taxon>
        <taxon>Ochrophyta</taxon>
        <taxon>Bacillariophyta</taxon>
        <taxon>Bacillariophyceae</taxon>
        <taxon>Bacillariophycidae</taxon>
        <taxon>Bacillariales</taxon>
        <taxon>Bacillariaceae</taxon>
        <taxon>Fragilariopsis</taxon>
    </lineage>
</organism>
<protein>
    <recommendedName>
        <fullName evidence="3">YchJ-like middle NTF2-like domain-containing protein</fullName>
    </recommendedName>
</protein>
<dbReference type="Gene3D" id="3.10.450.50">
    <property type="match status" value="1"/>
</dbReference>
<feature type="compositionally biased region" description="Low complexity" evidence="1">
    <location>
        <begin position="33"/>
        <end position="46"/>
    </location>
</feature>
<dbReference type="SUPFAM" id="SSF54427">
    <property type="entry name" value="NTF2-like"/>
    <property type="match status" value="1"/>
</dbReference>
<feature type="region of interest" description="Disordered" evidence="1">
    <location>
        <begin position="33"/>
        <end position="72"/>
    </location>
</feature>
<evidence type="ECO:0000313" key="4">
    <source>
        <dbReference type="EMBL" id="OEU06044.1"/>
    </source>
</evidence>